<dbReference type="EMBL" id="CP036266">
    <property type="protein sequence ID" value="QDT19427.1"/>
    <property type="molecule type" value="Genomic_DNA"/>
</dbReference>
<dbReference type="PANTHER" id="PTHR35889">
    <property type="entry name" value="CYCLOINULO-OLIGOSACCHARIDE FRUCTANOTRANSFERASE-RELATED"/>
    <property type="match status" value="1"/>
</dbReference>
<dbReference type="PANTHER" id="PTHR35889:SF3">
    <property type="entry name" value="F-BOX DOMAIN-CONTAINING PROTEIN"/>
    <property type="match status" value="1"/>
</dbReference>
<dbReference type="OrthoDB" id="289126at2"/>
<sequence>MTTSKFKPLTHSPGIQCPRTVFSVKRIIGTSLFLLVATLSFAPTGFATEITPRSISRLIDERLGTDNQTQLQFASDAEFLRRVSLDLGGRIPTIVEVYDFLENTSESRRSEAITRLMNSGVYYRNMATFWRRSWVPQADTPEFDSVTGNFERWLMHRLQQKTPYDELVTEILILDQAAIVPESTTPVGFYDANLSKPENLAASSTRAFLGINLDCAQCHDHPFSRWTREQFWQTAAFFAPPVMGKGDRPQPPEVQIPDTKLAYKPALLSKTKIQWPQQLDSVSLRLVLVDWMKTNQEQLLAKNAVNRLWAHFFGEAIIEPMDDLSRDEFQSGPHAQLLNELSQTFIDSGYDLQTLVEGIVGSNAYRLSSSSQSITDAKGSTQKQNPATDNDSKADSVATFQITKATVRGLTGEQIYDSLQTAAGLAPERKDVRGSNDRSQREEFSTQFYIERAHSAERSIAQSLTLMNGGFINELTAPEGNRVLASLASSPFMAPAEQIDTVFIAVLGRHAQPAELQAVQRSFKSHPDTSHLQHLGNLFWALINSSEFNTNH</sequence>
<protein>
    <recommendedName>
        <fullName evidence="6">DUF1549 domain-containing protein</fullName>
    </recommendedName>
</protein>
<dbReference type="InterPro" id="IPR022655">
    <property type="entry name" value="DUF1553"/>
</dbReference>
<evidence type="ECO:0000313" key="5">
    <source>
        <dbReference type="Proteomes" id="UP000320421"/>
    </source>
</evidence>
<gene>
    <name evidence="4" type="ORF">HG66A1_11920</name>
</gene>
<evidence type="ECO:0008006" key="6">
    <source>
        <dbReference type="Google" id="ProtNLM"/>
    </source>
</evidence>
<keyword evidence="5" id="KW-1185">Reference proteome</keyword>
<dbReference type="Proteomes" id="UP000320421">
    <property type="component" value="Chromosome"/>
</dbReference>
<name>A0A517PJ67_9PLAN</name>
<evidence type="ECO:0000256" key="1">
    <source>
        <dbReference type="SAM" id="MobiDB-lite"/>
    </source>
</evidence>
<dbReference type="Pfam" id="PF07583">
    <property type="entry name" value="PSCyt2"/>
    <property type="match status" value="1"/>
</dbReference>
<dbReference type="Pfam" id="PF07587">
    <property type="entry name" value="PSD1"/>
    <property type="match status" value="1"/>
</dbReference>
<organism evidence="4 5">
    <name type="scientific">Gimesia chilikensis</name>
    <dbReference type="NCBI Taxonomy" id="2605989"/>
    <lineage>
        <taxon>Bacteria</taxon>
        <taxon>Pseudomonadati</taxon>
        <taxon>Planctomycetota</taxon>
        <taxon>Planctomycetia</taxon>
        <taxon>Planctomycetales</taxon>
        <taxon>Planctomycetaceae</taxon>
        <taxon>Gimesia</taxon>
    </lineage>
</organism>
<accession>A0A517PJ67</accession>
<feature type="domain" description="DUF1553" evidence="3">
    <location>
        <begin position="285"/>
        <end position="521"/>
    </location>
</feature>
<dbReference type="AlphaFoldDB" id="A0A517PJ67"/>
<evidence type="ECO:0000313" key="4">
    <source>
        <dbReference type="EMBL" id="QDT19427.1"/>
    </source>
</evidence>
<feature type="compositionally biased region" description="Polar residues" evidence="1">
    <location>
        <begin position="375"/>
        <end position="389"/>
    </location>
</feature>
<reference evidence="4 5" key="1">
    <citation type="submission" date="2019-02" db="EMBL/GenBank/DDBJ databases">
        <title>Deep-cultivation of Planctomycetes and their phenomic and genomic characterization uncovers novel biology.</title>
        <authorList>
            <person name="Wiegand S."/>
            <person name="Jogler M."/>
            <person name="Boedeker C."/>
            <person name="Pinto D."/>
            <person name="Vollmers J."/>
            <person name="Rivas-Marin E."/>
            <person name="Kohn T."/>
            <person name="Peeters S.H."/>
            <person name="Heuer A."/>
            <person name="Rast P."/>
            <person name="Oberbeckmann S."/>
            <person name="Bunk B."/>
            <person name="Jeske O."/>
            <person name="Meyerdierks A."/>
            <person name="Storesund J.E."/>
            <person name="Kallscheuer N."/>
            <person name="Luecker S."/>
            <person name="Lage O.M."/>
            <person name="Pohl T."/>
            <person name="Merkel B.J."/>
            <person name="Hornburger P."/>
            <person name="Mueller R.-W."/>
            <person name="Bruemmer F."/>
            <person name="Labrenz M."/>
            <person name="Spormann A.M."/>
            <person name="Op den Camp H."/>
            <person name="Overmann J."/>
            <person name="Amann R."/>
            <person name="Jetten M.S.M."/>
            <person name="Mascher T."/>
            <person name="Medema M.H."/>
            <person name="Devos D.P."/>
            <person name="Kaster A.-K."/>
            <person name="Ovreas L."/>
            <person name="Rohde M."/>
            <person name="Galperin M.Y."/>
            <person name="Jogler C."/>
        </authorList>
    </citation>
    <scope>NUCLEOTIDE SEQUENCE [LARGE SCALE GENOMIC DNA]</scope>
    <source>
        <strain evidence="4 5">HG66A1</strain>
    </source>
</reference>
<feature type="domain" description="DUF1549" evidence="2">
    <location>
        <begin position="55"/>
        <end position="239"/>
    </location>
</feature>
<evidence type="ECO:0000259" key="2">
    <source>
        <dbReference type="Pfam" id="PF07583"/>
    </source>
</evidence>
<feature type="region of interest" description="Disordered" evidence="1">
    <location>
        <begin position="375"/>
        <end position="395"/>
    </location>
</feature>
<proteinExistence type="predicted"/>
<dbReference type="InterPro" id="IPR011444">
    <property type="entry name" value="DUF1549"/>
</dbReference>
<evidence type="ECO:0000259" key="3">
    <source>
        <dbReference type="Pfam" id="PF07587"/>
    </source>
</evidence>